<evidence type="ECO:0000256" key="1">
    <source>
        <dbReference type="SAM" id="MobiDB-lite"/>
    </source>
</evidence>
<dbReference type="SMART" id="SM00267">
    <property type="entry name" value="GGDEF"/>
    <property type="match status" value="1"/>
</dbReference>
<dbReference type="CDD" id="cd01948">
    <property type="entry name" value="EAL"/>
    <property type="match status" value="1"/>
</dbReference>
<sequence length="721" mass="81369">MEYIFKNKRKPFSQDGQTPDQQCIKTPQTQLSAENIIIQNILNQLPQLVWVKNKQNQYYYNQAICDYIGSPVNLSHNDECQSFIHPEDYPNFKVLWQNALHIQQGFEHECRIQHHQQDYRVCRVSVQPAQHLDNIEWMITATDIHDHYLKHSELHQQVLVQGKMLDASVDCIKLLTPQGQLTHMNRSSCLALGVPVNENKLGMSWLNLLPESIQHSGQHALKQASTGKNARFDGISIIAGQPPQYWDTMLTPILNEDGSTQSILCVSRNVTQQKMAEKNLQQVTELDELTGLYNRRAFHKIFKKTLQNAQHQQESVGFLLIDLDYFKHINDILGHSAGDYLVQILGQRLSGCFNEKVMVSRLGGDEFAIIVPHLRDEAELMNIAQIARQQLDKPICYAGQYINGGMSIGCAIYPRDAKNSSTLLRCADVALNDLKISGRGGIRMFTSTMFNSIALTTKQLSLARAIIQHDKIFPVYQPKVKLADGTVTSFEALLRWQDAEDQTQLPLHISCAFQDYELATRISEIIQLKVFQDMSQWQEAGLKLLPISINAAPVEFLRDNYAETLLNRLAQFKIPHPLIEIEITEQSLSEHGSDYVIRALNLLKQSGLKISLDDFGTGHSSLTRLRDYPIDCLKIDRNFIKNIPDNPSDLAIVKAISQIGASIALDILVEGIESSEQVEVLKACDCSTGQGFYFYHPLIFQEATPLLNPVADAAQPLISSA</sequence>
<feature type="domain" description="PAC" evidence="2">
    <location>
        <begin position="231"/>
        <end position="282"/>
    </location>
</feature>
<dbReference type="NCBIfam" id="TIGR00254">
    <property type="entry name" value="GGDEF"/>
    <property type="match status" value="1"/>
</dbReference>
<dbReference type="InterPro" id="IPR029787">
    <property type="entry name" value="Nucleotide_cyclase"/>
</dbReference>
<dbReference type="InterPro" id="IPR035919">
    <property type="entry name" value="EAL_sf"/>
</dbReference>
<feature type="compositionally biased region" description="Basic residues" evidence="1">
    <location>
        <begin position="1"/>
        <end position="11"/>
    </location>
</feature>
<dbReference type="Proteomes" id="UP000243468">
    <property type="component" value="Unassembled WGS sequence"/>
</dbReference>
<gene>
    <name evidence="5" type="ORF">SAMN05421732_11236</name>
</gene>
<dbReference type="SUPFAM" id="SSF55785">
    <property type="entry name" value="PYP-like sensor domain (PAS domain)"/>
    <property type="match status" value="2"/>
</dbReference>
<dbReference type="AlphaFoldDB" id="A0A1G6P257"/>
<dbReference type="InterPro" id="IPR000160">
    <property type="entry name" value="GGDEF_dom"/>
</dbReference>
<dbReference type="RefSeq" id="WP_092820618.1">
    <property type="nucleotide sequence ID" value="NZ_BAABKJ010000003.1"/>
</dbReference>
<dbReference type="InterPro" id="IPR013655">
    <property type="entry name" value="PAS_fold_3"/>
</dbReference>
<evidence type="ECO:0000259" key="3">
    <source>
        <dbReference type="PROSITE" id="PS50883"/>
    </source>
</evidence>
<dbReference type="Pfam" id="PF00990">
    <property type="entry name" value="GGDEF"/>
    <property type="match status" value="1"/>
</dbReference>
<name>A0A1G6P257_9GAMM</name>
<evidence type="ECO:0000259" key="2">
    <source>
        <dbReference type="PROSITE" id="PS50113"/>
    </source>
</evidence>
<dbReference type="Pfam" id="PF08448">
    <property type="entry name" value="PAS_4"/>
    <property type="match status" value="1"/>
</dbReference>
<protein>
    <submittedName>
        <fullName evidence="5">Diguanylate cyclase (GGDEF) domain-containing protein</fullName>
    </submittedName>
</protein>
<dbReference type="STRING" id="1226327.SAMN05421732_11236"/>
<evidence type="ECO:0000313" key="5">
    <source>
        <dbReference type="EMBL" id="SDC74031.1"/>
    </source>
</evidence>
<dbReference type="Pfam" id="PF08447">
    <property type="entry name" value="PAS_3"/>
    <property type="match status" value="1"/>
</dbReference>
<dbReference type="InterPro" id="IPR000700">
    <property type="entry name" value="PAS-assoc_C"/>
</dbReference>
<dbReference type="CDD" id="cd00130">
    <property type="entry name" value="PAS"/>
    <property type="match status" value="1"/>
</dbReference>
<proteinExistence type="predicted"/>
<dbReference type="PANTHER" id="PTHR44757">
    <property type="entry name" value="DIGUANYLATE CYCLASE DGCP"/>
    <property type="match status" value="1"/>
</dbReference>
<dbReference type="SUPFAM" id="SSF141868">
    <property type="entry name" value="EAL domain-like"/>
    <property type="match status" value="1"/>
</dbReference>
<dbReference type="Gene3D" id="3.30.450.20">
    <property type="entry name" value="PAS domain"/>
    <property type="match status" value="2"/>
</dbReference>
<dbReference type="InterPro" id="IPR000014">
    <property type="entry name" value="PAS"/>
</dbReference>
<evidence type="ECO:0000313" key="6">
    <source>
        <dbReference type="Proteomes" id="UP000243468"/>
    </source>
</evidence>
<dbReference type="PROSITE" id="PS50883">
    <property type="entry name" value="EAL"/>
    <property type="match status" value="1"/>
</dbReference>
<dbReference type="EMBL" id="FMYO01000012">
    <property type="protein sequence ID" value="SDC74031.1"/>
    <property type="molecule type" value="Genomic_DNA"/>
</dbReference>
<dbReference type="Gene3D" id="3.30.70.270">
    <property type="match status" value="1"/>
</dbReference>
<dbReference type="InterPro" id="IPR052155">
    <property type="entry name" value="Biofilm_reg_signaling"/>
</dbReference>
<dbReference type="InterPro" id="IPR035965">
    <property type="entry name" value="PAS-like_dom_sf"/>
</dbReference>
<dbReference type="SMART" id="SM00091">
    <property type="entry name" value="PAS"/>
    <property type="match status" value="2"/>
</dbReference>
<dbReference type="InterPro" id="IPR013656">
    <property type="entry name" value="PAS_4"/>
</dbReference>
<dbReference type="PANTHER" id="PTHR44757:SF2">
    <property type="entry name" value="BIOFILM ARCHITECTURE MAINTENANCE PROTEIN MBAA"/>
    <property type="match status" value="1"/>
</dbReference>
<dbReference type="PROSITE" id="PS50887">
    <property type="entry name" value="GGDEF"/>
    <property type="match status" value="1"/>
</dbReference>
<feature type="domain" description="GGDEF" evidence="4">
    <location>
        <begin position="314"/>
        <end position="447"/>
    </location>
</feature>
<dbReference type="SUPFAM" id="SSF55073">
    <property type="entry name" value="Nucleotide cyclase"/>
    <property type="match status" value="1"/>
</dbReference>
<feature type="domain" description="EAL" evidence="3">
    <location>
        <begin position="455"/>
        <end position="711"/>
    </location>
</feature>
<dbReference type="OrthoDB" id="9804951at2"/>
<evidence type="ECO:0000259" key="4">
    <source>
        <dbReference type="PROSITE" id="PS50887"/>
    </source>
</evidence>
<dbReference type="CDD" id="cd01949">
    <property type="entry name" value="GGDEF"/>
    <property type="match status" value="1"/>
</dbReference>
<feature type="region of interest" description="Disordered" evidence="1">
    <location>
        <begin position="1"/>
        <end position="21"/>
    </location>
</feature>
<accession>A0A1G6P257</accession>
<dbReference type="PROSITE" id="PS50113">
    <property type="entry name" value="PAC"/>
    <property type="match status" value="1"/>
</dbReference>
<dbReference type="InterPro" id="IPR001633">
    <property type="entry name" value="EAL_dom"/>
</dbReference>
<keyword evidence="6" id="KW-1185">Reference proteome</keyword>
<organism evidence="5 6">
    <name type="scientific">Acinetobacter kookii</name>
    <dbReference type="NCBI Taxonomy" id="1226327"/>
    <lineage>
        <taxon>Bacteria</taxon>
        <taxon>Pseudomonadati</taxon>
        <taxon>Pseudomonadota</taxon>
        <taxon>Gammaproteobacteria</taxon>
        <taxon>Moraxellales</taxon>
        <taxon>Moraxellaceae</taxon>
        <taxon>Acinetobacter</taxon>
    </lineage>
</organism>
<dbReference type="Gene3D" id="3.20.20.450">
    <property type="entry name" value="EAL domain"/>
    <property type="match status" value="1"/>
</dbReference>
<dbReference type="Pfam" id="PF00563">
    <property type="entry name" value="EAL"/>
    <property type="match status" value="1"/>
</dbReference>
<reference evidence="6" key="1">
    <citation type="submission" date="2016-09" db="EMBL/GenBank/DDBJ databases">
        <authorList>
            <person name="Varghese N."/>
            <person name="Submissions S."/>
        </authorList>
    </citation>
    <scope>NUCLEOTIDE SEQUENCE [LARGE SCALE GENOMIC DNA]</scope>
    <source>
        <strain evidence="6">ANC 4667</strain>
    </source>
</reference>
<dbReference type="InterPro" id="IPR043128">
    <property type="entry name" value="Rev_trsase/Diguanyl_cyclase"/>
</dbReference>
<dbReference type="SMART" id="SM00052">
    <property type="entry name" value="EAL"/>
    <property type="match status" value="1"/>
</dbReference>